<evidence type="ECO:0008006" key="3">
    <source>
        <dbReference type="Google" id="ProtNLM"/>
    </source>
</evidence>
<dbReference type="EMBL" id="JASNWA010000004">
    <property type="protein sequence ID" value="KAK3176220.1"/>
    <property type="molecule type" value="Genomic_DNA"/>
</dbReference>
<reference evidence="1" key="1">
    <citation type="submission" date="2022-11" db="EMBL/GenBank/DDBJ databases">
        <title>Chromosomal genome sequence assembly and mating type (MAT) locus characterization of the leprose asexual lichenized fungus Lepraria neglecta (Nyl.) Erichsen.</title>
        <authorList>
            <person name="Allen J.L."/>
            <person name="Pfeffer B."/>
        </authorList>
    </citation>
    <scope>NUCLEOTIDE SEQUENCE</scope>
    <source>
        <strain evidence="1">Allen 5258</strain>
    </source>
</reference>
<organism evidence="1 2">
    <name type="scientific">Lepraria neglecta</name>
    <dbReference type="NCBI Taxonomy" id="209136"/>
    <lineage>
        <taxon>Eukaryota</taxon>
        <taxon>Fungi</taxon>
        <taxon>Dikarya</taxon>
        <taxon>Ascomycota</taxon>
        <taxon>Pezizomycotina</taxon>
        <taxon>Lecanoromycetes</taxon>
        <taxon>OSLEUM clade</taxon>
        <taxon>Lecanoromycetidae</taxon>
        <taxon>Lecanorales</taxon>
        <taxon>Lecanorineae</taxon>
        <taxon>Stereocaulaceae</taxon>
        <taxon>Lepraria</taxon>
    </lineage>
</organism>
<accession>A0AAE0DQJ1</accession>
<comment type="caution">
    <text evidence="1">The sequence shown here is derived from an EMBL/GenBank/DDBJ whole genome shotgun (WGS) entry which is preliminary data.</text>
</comment>
<evidence type="ECO:0000313" key="2">
    <source>
        <dbReference type="Proteomes" id="UP001276659"/>
    </source>
</evidence>
<dbReference type="SUPFAM" id="SSF52047">
    <property type="entry name" value="RNI-like"/>
    <property type="match status" value="1"/>
</dbReference>
<proteinExistence type="predicted"/>
<name>A0AAE0DQJ1_9LECA</name>
<keyword evidence="2" id="KW-1185">Reference proteome</keyword>
<protein>
    <recommendedName>
        <fullName evidence="3">F-box domain-containing protein</fullName>
    </recommendedName>
</protein>
<gene>
    <name evidence="1" type="ORF">OEA41_007543</name>
</gene>
<dbReference type="AlphaFoldDB" id="A0AAE0DQJ1"/>
<dbReference type="InterPro" id="IPR032675">
    <property type="entry name" value="LRR_dom_sf"/>
</dbReference>
<evidence type="ECO:0000313" key="1">
    <source>
        <dbReference type="EMBL" id="KAK3176220.1"/>
    </source>
</evidence>
<dbReference type="Gene3D" id="3.80.10.10">
    <property type="entry name" value="Ribonuclease Inhibitor"/>
    <property type="match status" value="1"/>
</dbReference>
<dbReference type="Proteomes" id="UP001276659">
    <property type="component" value="Unassembled WGS sequence"/>
</dbReference>
<sequence length="480" mass="54981">MIIPPEILELTFKSLHRPDRKNVRLTCKAFEQCATPLLFDQIVFSPNPAAFEIANLVIAHFRPHISTLVVFPVTHRKLTLSGFKAEAKELFKNDKKGDSAAFEAHLSLWFRLYTKRRQSEKIIYSSGEFVVQLCSALSKVPRLRKLVIGQSDFDIHMRERHLRHLGIKKSDLCDVNNCQLGHEEHVKYQPHPYSCPNPDALNLLHPAMLALDTFGPTITELDMEYYYWRYQRETVACPLLSISAFDISTPHSRSLSNTLSRLRKLHLALDLTANALEGLWEDVFLEGHAAMALSQASNLESLYIVAFDGDDDPSEESTFLPILGGCRFPKLTSLMLEGFFSEESELCQFIQASPDLRYLFMSDISLITGSWEKFADRVRPSLALHRVMLDNLYQVDGKDSMDLHYTYTKDSLEDFWLRCGHNPFTEKTLTLMKDSEINARRPMDQMHEHYQWIHQGLGWTKGNSWTSSVRSKIGLHASVA</sequence>